<evidence type="ECO:0000256" key="1">
    <source>
        <dbReference type="SAM" id="MobiDB-lite"/>
    </source>
</evidence>
<evidence type="ECO:0000313" key="3">
    <source>
        <dbReference type="Proteomes" id="UP000199356"/>
    </source>
</evidence>
<accession>A0A1I5R085</accession>
<reference evidence="2 3" key="1">
    <citation type="submission" date="2016-10" db="EMBL/GenBank/DDBJ databases">
        <authorList>
            <person name="de Groot N.N."/>
        </authorList>
    </citation>
    <scope>NUCLEOTIDE SEQUENCE [LARGE SCALE GENOMIC DNA]</scope>
    <source>
        <strain evidence="2 3">DSM 19547</strain>
    </source>
</reference>
<feature type="compositionally biased region" description="Basic and acidic residues" evidence="1">
    <location>
        <begin position="1"/>
        <end position="13"/>
    </location>
</feature>
<protein>
    <submittedName>
        <fullName evidence="2">Uncharacterized protein</fullName>
    </submittedName>
</protein>
<gene>
    <name evidence="2" type="ORF">SAMN04488047_107207</name>
</gene>
<keyword evidence="3" id="KW-1185">Reference proteome</keyword>
<organism evidence="2 3">
    <name type="scientific">Tranquillimonas alkanivorans</name>
    <dbReference type="NCBI Taxonomy" id="441119"/>
    <lineage>
        <taxon>Bacteria</taxon>
        <taxon>Pseudomonadati</taxon>
        <taxon>Pseudomonadota</taxon>
        <taxon>Alphaproteobacteria</taxon>
        <taxon>Rhodobacterales</taxon>
        <taxon>Roseobacteraceae</taxon>
        <taxon>Tranquillimonas</taxon>
    </lineage>
</organism>
<proteinExistence type="predicted"/>
<dbReference type="RefSeq" id="WP_093421612.1">
    <property type="nucleotide sequence ID" value="NZ_FOXA01000007.1"/>
</dbReference>
<dbReference type="AlphaFoldDB" id="A0A1I5R085"/>
<feature type="compositionally biased region" description="Basic and acidic residues" evidence="1">
    <location>
        <begin position="117"/>
        <end position="126"/>
    </location>
</feature>
<dbReference type="Proteomes" id="UP000199356">
    <property type="component" value="Unassembled WGS sequence"/>
</dbReference>
<feature type="region of interest" description="Disordered" evidence="1">
    <location>
        <begin position="117"/>
        <end position="137"/>
    </location>
</feature>
<sequence length="153" mass="17875">MEEKVQHKEKVGKPDGTLAKGPNYPKEEAEQRELIKRLKPALPLILKFAKKAKSYADRVATETRKKLEVYARMQLDMVREAWAEINHERAKLGLDPIGTMEKVHEFEDAWFEDGKMSPKDEQRLKETGGIQERPLPKNEWTKIRREKVLIPSR</sequence>
<dbReference type="EMBL" id="FOXA01000007">
    <property type="protein sequence ID" value="SFP51928.1"/>
    <property type="molecule type" value="Genomic_DNA"/>
</dbReference>
<evidence type="ECO:0000313" key="2">
    <source>
        <dbReference type="EMBL" id="SFP51928.1"/>
    </source>
</evidence>
<feature type="region of interest" description="Disordered" evidence="1">
    <location>
        <begin position="1"/>
        <end position="31"/>
    </location>
</feature>
<name>A0A1I5R085_9RHOB</name>